<keyword evidence="5 7" id="KW-0472">Membrane</keyword>
<comment type="function">
    <text evidence="7">One of the extrinsic, lumenal subunits of photosystem II (PSII). PSII is a light-driven water plastoquinone oxidoreductase, using light energy to abstract electrons from H(2)O, generating a proton gradient subsequently used for ATP formation. The extrinsic proteins stabilize the structure of photosystem II oxygen-evolving complex (OEC), the ion environment of oxygen evolution and protect the OEC against heat-induced inactivation.</text>
</comment>
<feature type="signal peptide" evidence="7">
    <location>
        <begin position="1"/>
        <end position="29"/>
    </location>
</feature>
<evidence type="ECO:0000256" key="6">
    <source>
        <dbReference type="ARBA" id="ARBA00023276"/>
    </source>
</evidence>
<keyword evidence="3 7" id="KW-0249">Electron transport</keyword>
<dbReference type="GO" id="GO:0009654">
    <property type="term" value="C:photosystem II oxygen evolving complex"/>
    <property type="evidence" value="ECO:0007669"/>
    <property type="project" value="InterPro"/>
</dbReference>
<protein>
    <recommendedName>
        <fullName evidence="7">Photosystem II extrinsic protein U</fullName>
        <shortName evidence="7">PSII-U</shortName>
        <shortName evidence="7">PsbU</shortName>
    </recommendedName>
    <alternativeName>
        <fullName evidence="7">Photosystem II 12 kDa extrinsic protein</fullName>
        <shortName evidence="7">PS II complex 12 kDa extrinsic protein</shortName>
    </alternativeName>
</protein>
<name>A0A951U7I8_9CYAN</name>
<dbReference type="GO" id="GO:0042549">
    <property type="term" value="P:photosystem II stabilization"/>
    <property type="evidence" value="ECO:0007669"/>
    <property type="project" value="InterPro"/>
</dbReference>
<dbReference type="GO" id="GO:0019898">
    <property type="term" value="C:extrinsic component of membrane"/>
    <property type="evidence" value="ECO:0007669"/>
    <property type="project" value="InterPro"/>
</dbReference>
<comment type="subunit">
    <text evidence="7">PSII is composed of 1 copy each of membrane proteins PsbA, PsbB, PsbC, PsbD, PsbE, PsbF, PsbH, PsbI, PsbJ, PsbK, PsbL, PsbM, PsbT, PsbX, PsbY, PsbZ, Psb30/Ycf12, peripheral proteins PsbO, CyanoQ (PsbQ), PsbU, PsbV and a large number of cofactors. It forms dimeric complexes.</text>
</comment>
<comment type="caution">
    <text evidence="8">The sequence shown here is derived from an EMBL/GenBank/DDBJ whole genome shotgun (WGS) entry which is preliminary data.</text>
</comment>
<gene>
    <name evidence="7 8" type="primary">psbU</name>
    <name evidence="8" type="ORF">KME25_00295</name>
</gene>
<keyword evidence="7" id="KW-0602">Photosynthesis</keyword>
<dbReference type="HAMAP" id="MF_00589">
    <property type="entry name" value="PSII_PsbU"/>
    <property type="match status" value="1"/>
</dbReference>
<dbReference type="SUPFAM" id="SSF81585">
    <property type="entry name" value="PsbU/PolX domain-like"/>
    <property type="match status" value="1"/>
</dbReference>
<comment type="similarity">
    <text evidence="2 7">Belongs to the PsbU family.</text>
</comment>
<evidence type="ECO:0000256" key="3">
    <source>
        <dbReference type="ARBA" id="ARBA00022982"/>
    </source>
</evidence>
<keyword evidence="7" id="KW-0732">Signal</keyword>
<dbReference type="PROSITE" id="PS51257">
    <property type="entry name" value="PROKAR_LIPOPROTEIN"/>
    <property type="match status" value="1"/>
</dbReference>
<evidence type="ECO:0000256" key="1">
    <source>
        <dbReference type="ARBA" id="ARBA00004170"/>
    </source>
</evidence>
<reference evidence="8" key="2">
    <citation type="journal article" date="2022" name="Microbiol. Resour. Announc.">
        <title>Metagenome Sequencing to Explore Phylogenomics of Terrestrial Cyanobacteria.</title>
        <authorList>
            <person name="Ward R.D."/>
            <person name="Stajich J.E."/>
            <person name="Johansen J.R."/>
            <person name="Huntemann M."/>
            <person name="Clum A."/>
            <person name="Foster B."/>
            <person name="Foster B."/>
            <person name="Roux S."/>
            <person name="Palaniappan K."/>
            <person name="Varghese N."/>
            <person name="Mukherjee S."/>
            <person name="Reddy T.B.K."/>
            <person name="Daum C."/>
            <person name="Copeland A."/>
            <person name="Chen I.A."/>
            <person name="Ivanova N.N."/>
            <person name="Kyrpides N.C."/>
            <person name="Shapiro N."/>
            <person name="Eloe-Fadrosh E.A."/>
            <person name="Pietrasiak N."/>
        </authorList>
    </citation>
    <scope>NUCLEOTIDE SEQUENCE</scope>
    <source>
        <strain evidence="8">CPER-KK1</strain>
    </source>
</reference>
<comment type="subcellular location">
    <subcellularLocation>
        <location evidence="7">Cellular thylakoid membrane</location>
        <topology evidence="7">Peripheral membrane protein</topology>
        <orientation evidence="7">Lumenal side</orientation>
    </subcellularLocation>
    <subcellularLocation>
        <location evidence="1">Membrane</location>
        <topology evidence="1">Peripheral membrane protein</topology>
    </subcellularLocation>
</comment>
<dbReference type="Proteomes" id="UP000753908">
    <property type="component" value="Unassembled WGS sequence"/>
</dbReference>
<reference evidence="8" key="1">
    <citation type="submission" date="2021-05" db="EMBL/GenBank/DDBJ databases">
        <authorList>
            <person name="Pietrasiak N."/>
            <person name="Ward R."/>
            <person name="Stajich J.E."/>
            <person name="Kurbessoian T."/>
        </authorList>
    </citation>
    <scope>NUCLEOTIDE SEQUENCE</scope>
    <source>
        <strain evidence="8">CPER-KK1</strain>
    </source>
</reference>
<dbReference type="Pfam" id="PF06514">
    <property type="entry name" value="PsbU"/>
    <property type="match status" value="1"/>
</dbReference>
<dbReference type="Gene3D" id="1.10.150.320">
    <property type="entry name" value="Photosystem II 12 kDa extrinsic protein"/>
    <property type="match status" value="1"/>
</dbReference>
<keyword evidence="4 7" id="KW-0793">Thylakoid</keyword>
<dbReference type="GO" id="GO:0015979">
    <property type="term" value="P:photosynthesis"/>
    <property type="evidence" value="ECO:0007669"/>
    <property type="project" value="UniProtKB-UniRule"/>
</dbReference>
<feature type="chain" id="PRO_5038189892" description="Photosystem II extrinsic protein U" evidence="7">
    <location>
        <begin position="30"/>
        <end position="151"/>
    </location>
</feature>
<evidence type="ECO:0000256" key="5">
    <source>
        <dbReference type="ARBA" id="ARBA00023136"/>
    </source>
</evidence>
<dbReference type="AlphaFoldDB" id="A0A951U7I8"/>
<sequence length="151" mass="16666" precursor="true">MKKFVRFLSVLCLLVGCLGWFGMSQSALASPTPLVYGASLSNVTSPSLPILVAELNLRNTADDKLATEFGKKIDLNNTNVRAFRKYPGMYPTLARKVVDNAPYQSVEDVLEIPGLSTRQKELLQANLDKFAITKVDTTFVEGGDRYNNGIY</sequence>
<keyword evidence="7" id="KW-0813">Transport</keyword>
<proteinExistence type="inferred from homology"/>
<organism evidence="8 9">
    <name type="scientific">Symplocastrum torsivum CPER-KK1</name>
    <dbReference type="NCBI Taxonomy" id="450513"/>
    <lineage>
        <taxon>Bacteria</taxon>
        <taxon>Bacillati</taxon>
        <taxon>Cyanobacteriota</taxon>
        <taxon>Cyanophyceae</taxon>
        <taxon>Oscillatoriophycideae</taxon>
        <taxon>Oscillatoriales</taxon>
        <taxon>Microcoleaceae</taxon>
        <taxon>Symplocastrum</taxon>
    </lineage>
</organism>
<dbReference type="EMBL" id="JAHHIF010000001">
    <property type="protein sequence ID" value="MBW4542879.1"/>
    <property type="molecule type" value="Genomic_DNA"/>
</dbReference>
<dbReference type="NCBIfam" id="NF002708">
    <property type="entry name" value="PRK02515.1"/>
    <property type="match status" value="1"/>
</dbReference>
<accession>A0A951U7I8</accession>
<keyword evidence="6 7" id="KW-0604">Photosystem II</keyword>
<evidence type="ECO:0000256" key="7">
    <source>
        <dbReference type="HAMAP-Rule" id="MF_00589"/>
    </source>
</evidence>
<dbReference type="GO" id="GO:0031676">
    <property type="term" value="C:plasma membrane-derived thylakoid membrane"/>
    <property type="evidence" value="ECO:0007669"/>
    <property type="project" value="UniProtKB-SubCell"/>
</dbReference>
<dbReference type="InterPro" id="IPR010527">
    <property type="entry name" value="PSII_PsbU"/>
</dbReference>
<evidence type="ECO:0000256" key="4">
    <source>
        <dbReference type="ARBA" id="ARBA00023078"/>
    </source>
</evidence>
<evidence type="ECO:0000313" key="9">
    <source>
        <dbReference type="Proteomes" id="UP000753908"/>
    </source>
</evidence>
<evidence type="ECO:0000256" key="2">
    <source>
        <dbReference type="ARBA" id="ARBA00010827"/>
    </source>
</evidence>
<evidence type="ECO:0000313" key="8">
    <source>
        <dbReference type="EMBL" id="MBW4542879.1"/>
    </source>
</evidence>